<evidence type="ECO:0000313" key="2">
    <source>
        <dbReference type="Proteomes" id="UP001497535"/>
    </source>
</evidence>
<proteinExistence type="predicted"/>
<keyword evidence="2" id="KW-1185">Reference proteome</keyword>
<evidence type="ECO:0000313" key="1">
    <source>
        <dbReference type="EMBL" id="CAK5073445.1"/>
    </source>
</evidence>
<reference evidence="1" key="1">
    <citation type="submission" date="2023-11" db="EMBL/GenBank/DDBJ databases">
        <authorList>
            <person name="Poullet M."/>
        </authorList>
    </citation>
    <scope>NUCLEOTIDE SEQUENCE</scope>
    <source>
        <strain evidence="1">E1834</strain>
    </source>
</reference>
<dbReference type="Proteomes" id="UP001497535">
    <property type="component" value="Unassembled WGS sequence"/>
</dbReference>
<dbReference type="EMBL" id="CAVMJV010000023">
    <property type="protein sequence ID" value="CAK5073445.1"/>
    <property type="molecule type" value="Genomic_DNA"/>
</dbReference>
<organism evidence="1 2">
    <name type="scientific">Meloidogyne enterolobii</name>
    <name type="common">Root-knot nematode worm</name>
    <name type="synonym">Meloidogyne mayaguensis</name>
    <dbReference type="NCBI Taxonomy" id="390850"/>
    <lineage>
        <taxon>Eukaryota</taxon>
        <taxon>Metazoa</taxon>
        <taxon>Ecdysozoa</taxon>
        <taxon>Nematoda</taxon>
        <taxon>Chromadorea</taxon>
        <taxon>Rhabditida</taxon>
        <taxon>Tylenchina</taxon>
        <taxon>Tylenchomorpha</taxon>
        <taxon>Tylenchoidea</taxon>
        <taxon>Meloidogynidae</taxon>
        <taxon>Meloidogyninae</taxon>
        <taxon>Meloidogyne</taxon>
    </lineage>
</organism>
<gene>
    <name evidence="1" type="ORF">MENTE1834_LOCUS20116</name>
</gene>
<sequence>MPPPHSSSTIIVANQSPAFLQPLRHSPYCPLEFWNISERASTALLNTNSAMEMAQYQIKQGTKQMLSLPDYIIAFWDDFERQRDNIRSVAISNKKRNRKYIIKEELVASTLNEASYETDQAILNTLDMLSHHVQGYVNGLHFDVKNEKRHSQEQQQSSCSIENAVEFNESLNNTSGGQIHSHMDRLIFDSPNMKPSTSGFR</sequence>
<accession>A0ACB0Z3B1</accession>
<name>A0ACB0Z3B1_MELEN</name>
<protein>
    <submittedName>
        <fullName evidence="1">Uncharacterized protein</fullName>
    </submittedName>
</protein>
<comment type="caution">
    <text evidence="1">The sequence shown here is derived from an EMBL/GenBank/DDBJ whole genome shotgun (WGS) entry which is preliminary data.</text>
</comment>